<feature type="compositionally biased region" description="Basic and acidic residues" evidence="7">
    <location>
        <begin position="98"/>
        <end position="114"/>
    </location>
</feature>
<dbReference type="EC" id="2.3.1.-" evidence="6"/>
<evidence type="ECO:0000256" key="6">
    <source>
        <dbReference type="RuleBase" id="RU003423"/>
    </source>
</evidence>
<dbReference type="Pfam" id="PF00364">
    <property type="entry name" value="Biotin_lipoyl"/>
    <property type="match status" value="1"/>
</dbReference>
<evidence type="ECO:0000256" key="3">
    <source>
        <dbReference type="ARBA" id="ARBA00022679"/>
    </source>
</evidence>
<evidence type="ECO:0000256" key="5">
    <source>
        <dbReference type="ARBA" id="ARBA00023315"/>
    </source>
</evidence>
<dbReference type="Pfam" id="PF00198">
    <property type="entry name" value="2-oxoacid_dh"/>
    <property type="match status" value="1"/>
</dbReference>
<dbReference type="CDD" id="cd06849">
    <property type="entry name" value="lipoyl_domain"/>
    <property type="match status" value="1"/>
</dbReference>
<accession>A0A2T2XDI6</accession>
<dbReference type="InterPro" id="IPR023213">
    <property type="entry name" value="CAT-like_dom_sf"/>
</dbReference>
<evidence type="ECO:0000256" key="7">
    <source>
        <dbReference type="SAM" id="MobiDB-lite"/>
    </source>
</evidence>
<dbReference type="PROSITE" id="PS51826">
    <property type="entry name" value="PSBD"/>
    <property type="match status" value="1"/>
</dbReference>
<dbReference type="AlphaFoldDB" id="A0A2T2XDI6"/>
<dbReference type="GO" id="GO:0016407">
    <property type="term" value="F:acetyltransferase activity"/>
    <property type="evidence" value="ECO:0007669"/>
    <property type="project" value="TreeGrafter"/>
</dbReference>
<gene>
    <name evidence="10" type="ORF">C7B46_13900</name>
</gene>
<dbReference type="GO" id="GO:0005737">
    <property type="term" value="C:cytoplasm"/>
    <property type="evidence" value="ECO:0007669"/>
    <property type="project" value="TreeGrafter"/>
</dbReference>
<dbReference type="InterPro" id="IPR011053">
    <property type="entry name" value="Single_hybrid_motif"/>
</dbReference>
<dbReference type="Proteomes" id="UP000242972">
    <property type="component" value="Unassembled WGS sequence"/>
</dbReference>
<proteinExistence type="inferred from homology"/>
<organism evidence="10 11">
    <name type="scientific">Sulfobacillus benefaciens</name>
    <dbReference type="NCBI Taxonomy" id="453960"/>
    <lineage>
        <taxon>Bacteria</taxon>
        <taxon>Bacillati</taxon>
        <taxon>Bacillota</taxon>
        <taxon>Clostridia</taxon>
        <taxon>Eubacteriales</taxon>
        <taxon>Clostridiales Family XVII. Incertae Sedis</taxon>
        <taxon>Sulfobacillus</taxon>
    </lineage>
</organism>
<evidence type="ECO:0000256" key="4">
    <source>
        <dbReference type="ARBA" id="ARBA00022823"/>
    </source>
</evidence>
<dbReference type="Pfam" id="PF02817">
    <property type="entry name" value="E3_binding"/>
    <property type="match status" value="1"/>
</dbReference>
<dbReference type="PROSITE" id="PS50968">
    <property type="entry name" value="BIOTINYL_LIPOYL"/>
    <property type="match status" value="1"/>
</dbReference>
<feature type="domain" description="Peripheral subunit-binding (PSBD)" evidence="9">
    <location>
        <begin position="137"/>
        <end position="174"/>
    </location>
</feature>
<evidence type="ECO:0000259" key="8">
    <source>
        <dbReference type="PROSITE" id="PS50968"/>
    </source>
</evidence>
<dbReference type="Gene3D" id="3.30.559.10">
    <property type="entry name" value="Chloramphenicol acetyltransferase-like domain"/>
    <property type="match status" value="1"/>
</dbReference>
<evidence type="ECO:0000259" key="9">
    <source>
        <dbReference type="PROSITE" id="PS51826"/>
    </source>
</evidence>
<dbReference type="PANTHER" id="PTHR43178">
    <property type="entry name" value="DIHYDROLIPOAMIDE ACETYLTRANSFERASE COMPONENT OF PYRUVATE DEHYDROGENASE COMPLEX"/>
    <property type="match status" value="1"/>
</dbReference>
<comment type="cofactor">
    <cofactor evidence="1 6">
        <name>(R)-lipoate</name>
        <dbReference type="ChEBI" id="CHEBI:83088"/>
    </cofactor>
</comment>
<dbReference type="InterPro" id="IPR050743">
    <property type="entry name" value="2-oxoacid_DH_E2_comp"/>
</dbReference>
<evidence type="ECO:0000256" key="2">
    <source>
        <dbReference type="ARBA" id="ARBA00007317"/>
    </source>
</evidence>
<keyword evidence="4 6" id="KW-0450">Lipoyl</keyword>
<name>A0A2T2XDI6_9FIRM</name>
<keyword evidence="5 6" id="KW-0012">Acyltransferase</keyword>
<feature type="domain" description="Lipoyl-binding" evidence="8">
    <location>
        <begin position="1"/>
        <end position="76"/>
    </location>
</feature>
<dbReference type="InterPro" id="IPR036625">
    <property type="entry name" value="E3-bd_dom_sf"/>
</dbReference>
<keyword evidence="3 6" id="KW-0808">Transferase</keyword>
<dbReference type="SUPFAM" id="SSF51230">
    <property type="entry name" value="Single hybrid motif"/>
    <property type="match status" value="1"/>
</dbReference>
<dbReference type="GO" id="GO:0031405">
    <property type="term" value="F:lipoic acid binding"/>
    <property type="evidence" value="ECO:0007669"/>
    <property type="project" value="TreeGrafter"/>
</dbReference>
<sequence>MRPLTLPKLGSTMDEGMIIQWHVAVGDTVQTGDVLYEVTTDKVNMEVEADKPLTIVQIVAAAGETVRVGATVALVESDTEGALPIAAGTAPEQSLRPTMKEPPEDNDRTPRASRPDPGLVTQSSPMADAAGVVSAVRASPAARQQARALGVDLTKIAGSGPRGRITRTDVETHAQRLSVATPPDALQPHDKLRDSGRWDGPRALIAQRMSQSALIPQVTLTMPVDMQPIMDLRTQWAERGRKISVADFILLAVSRMLVTHKTLNGWAEDHHYTAASGVDLGYAVDVAGKGLYVVTIRQAQGLGLAQLAEQRQQLTARVINGRATLNDLGTPSFTVSNLGPLGVETFNPLLMPPQVGILGVGALQQEPRLRLILSLTFDHRVIDGAPAAEALKQVKEFLEVPGLLL</sequence>
<dbReference type="InterPro" id="IPR000089">
    <property type="entry name" value="Biotin_lipoyl"/>
</dbReference>
<dbReference type="SUPFAM" id="SSF52777">
    <property type="entry name" value="CoA-dependent acyltransferases"/>
    <property type="match status" value="1"/>
</dbReference>
<evidence type="ECO:0000256" key="1">
    <source>
        <dbReference type="ARBA" id="ARBA00001938"/>
    </source>
</evidence>
<dbReference type="EMBL" id="PXYW01000037">
    <property type="protein sequence ID" value="PSR32559.1"/>
    <property type="molecule type" value="Genomic_DNA"/>
</dbReference>
<dbReference type="InterPro" id="IPR001078">
    <property type="entry name" value="2-oxoacid_DH_actylTfrase"/>
</dbReference>
<comment type="caution">
    <text evidence="10">The sequence shown here is derived from an EMBL/GenBank/DDBJ whole genome shotgun (WGS) entry which is preliminary data.</text>
</comment>
<reference evidence="10 11" key="1">
    <citation type="journal article" date="2014" name="BMC Genomics">
        <title>Comparison of environmental and isolate Sulfobacillus genomes reveals diverse carbon, sulfur, nitrogen, and hydrogen metabolisms.</title>
        <authorList>
            <person name="Justice N.B."/>
            <person name="Norman A."/>
            <person name="Brown C.T."/>
            <person name="Singh A."/>
            <person name="Thomas B.C."/>
            <person name="Banfield J.F."/>
        </authorList>
    </citation>
    <scope>NUCLEOTIDE SEQUENCE [LARGE SCALE GENOMIC DNA]</scope>
    <source>
        <strain evidence="10">AMDSBA4</strain>
    </source>
</reference>
<dbReference type="Gene3D" id="2.40.50.100">
    <property type="match status" value="1"/>
</dbReference>
<dbReference type="PANTHER" id="PTHR43178:SF5">
    <property type="entry name" value="LIPOAMIDE ACYLTRANSFERASE COMPONENT OF BRANCHED-CHAIN ALPHA-KETO ACID DEHYDROGENASE COMPLEX, MITOCHONDRIAL"/>
    <property type="match status" value="1"/>
</dbReference>
<dbReference type="Gene3D" id="4.10.320.10">
    <property type="entry name" value="E3-binding domain"/>
    <property type="match status" value="1"/>
</dbReference>
<protein>
    <recommendedName>
        <fullName evidence="6">Dihydrolipoamide acetyltransferase component of pyruvate dehydrogenase complex</fullName>
        <ecNumber evidence="6">2.3.1.-</ecNumber>
    </recommendedName>
</protein>
<evidence type="ECO:0000313" key="11">
    <source>
        <dbReference type="Proteomes" id="UP000242972"/>
    </source>
</evidence>
<comment type="similarity">
    <text evidence="2 6">Belongs to the 2-oxoacid dehydrogenase family.</text>
</comment>
<dbReference type="InterPro" id="IPR004167">
    <property type="entry name" value="PSBD"/>
</dbReference>
<dbReference type="SUPFAM" id="SSF47005">
    <property type="entry name" value="Peripheral subunit-binding domain of 2-oxo acid dehydrogenase complex"/>
    <property type="match status" value="1"/>
</dbReference>
<evidence type="ECO:0000313" key="10">
    <source>
        <dbReference type="EMBL" id="PSR32559.1"/>
    </source>
</evidence>
<feature type="region of interest" description="Disordered" evidence="7">
    <location>
        <begin position="83"/>
        <end position="124"/>
    </location>
</feature>